<protein>
    <submittedName>
        <fullName evidence="1">Uncharacterized protein</fullName>
    </submittedName>
</protein>
<name>A0A0F9WP25_9ZZZZ</name>
<proteinExistence type="predicted"/>
<accession>A0A0F9WP25</accession>
<sequence>MQYPGADYKQNQIGVLHPQLVESTGVDGRFLGAIRPFPGMADSTVHGVPKPEAGQTITSISNIVYAKYVAIQKGATRYTLKGIAYIADNQAATGSAIYFAYRDSEDGSNDVVMLEDFKSWTDFTLDSLAEYDITSNGKYIYFVCSGTTSSTPLTDYNTKEPPYNKAYFYDWKINDWDAFDRNSTGFEGRFMGLMPTRFLLTPINEDPFPSRASGTLGALTESSATFDVSGDTPNLSAVIAGDIIKFSGSGTIGGANTTFTFQRDVVSANDEADTVVMEGTSPYEATNVIWSIHAVATIAESSDSMDLQVHGGHDGWFMPKGVYTGAVELVSRKHNLRSYIRYRSKFALGTTNSAFRFFVDEIKIPTTEGSSGQTNQLRGDNIDATCILHWGIPHCDGFRFWRSQGDGSASDLGEDKYTLVNPLYLLDEYIPKETYAPTSALLQLKFDHAPVGSLSSQNGPDTTYYTDDGLITQTPFDALDESFGVMPRAKLLSNYAGLLIGVTDIAEPSTLEDDWDDADRRTEELFFSHTGKLEPENFPPENRYPPDDPGEKFLSLEVAGDHCFAISNASVYKVTRSGSTVAMNRILSRLGGVSRYGATGVGNVLFIVTPSGVKSVDGNTGAIKSISAMDRIIMDDSEWAQSLGTVHLQYDATMGLLVFLNTTKKECFLLWEATGAVTRLVDCPWAFLAGGNDVLTNGAQRAYFILTDGTVHAIDGAREMGKRSMCGTGASETVNGTCTTASATQIIDTAATFPVNCVGHQVYIQNGNMEGDSVEITTRNSATVVTVSGLSEATTTATRYSVAPVVTELVFQQLDAEGNGDTRGVIDPFSRKIVVSMSAAFSDLGGETDTTDTNAFIRFGVWRNRQRLLEVETGINIIPDQCVAKVIAHDVRVYPSLRFLGGNLDFELQAVLIHGILGPSEAQSRQS</sequence>
<organism evidence="1">
    <name type="scientific">marine sediment metagenome</name>
    <dbReference type="NCBI Taxonomy" id="412755"/>
    <lineage>
        <taxon>unclassified sequences</taxon>
        <taxon>metagenomes</taxon>
        <taxon>ecological metagenomes</taxon>
    </lineage>
</organism>
<dbReference type="AlphaFoldDB" id="A0A0F9WP25"/>
<reference evidence="1" key="1">
    <citation type="journal article" date="2015" name="Nature">
        <title>Complex archaea that bridge the gap between prokaryotes and eukaryotes.</title>
        <authorList>
            <person name="Spang A."/>
            <person name="Saw J.H."/>
            <person name="Jorgensen S.L."/>
            <person name="Zaremba-Niedzwiedzka K."/>
            <person name="Martijn J."/>
            <person name="Lind A.E."/>
            <person name="van Eijk R."/>
            <person name="Schleper C."/>
            <person name="Guy L."/>
            <person name="Ettema T.J."/>
        </authorList>
    </citation>
    <scope>NUCLEOTIDE SEQUENCE</scope>
</reference>
<gene>
    <name evidence="1" type="ORF">LCGC14_0330360</name>
</gene>
<evidence type="ECO:0000313" key="1">
    <source>
        <dbReference type="EMBL" id="KKN80443.1"/>
    </source>
</evidence>
<dbReference type="EMBL" id="LAZR01000231">
    <property type="protein sequence ID" value="KKN80443.1"/>
    <property type="molecule type" value="Genomic_DNA"/>
</dbReference>
<comment type="caution">
    <text evidence="1">The sequence shown here is derived from an EMBL/GenBank/DDBJ whole genome shotgun (WGS) entry which is preliminary data.</text>
</comment>